<evidence type="ECO:0000313" key="2">
    <source>
        <dbReference type="EMBL" id="AAW41410.2"/>
    </source>
</evidence>
<dbReference type="EMBL" id="AE017341">
    <property type="protein sequence ID" value="AAW41410.2"/>
    <property type="molecule type" value="Genomic_DNA"/>
</dbReference>
<evidence type="ECO:0000259" key="1">
    <source>
        <dbReference type="Pfam" id="PF13391"/>
    </source>
</evidence>
<dbReference type="Proteomes" id="UP000002149">
    <property type="component" value="Chromosome 1"/>
</dbReference>
<dbReference type="PaxDb" id="214684-Q5KQA0"/>
<dbReference type="Pfam" id="PF13391">
    <property type="entry name" value="HNH_2"/>
    <property type="match status" value="1"/>
</dbReference>
<dbReference type="OrthoDB" id="2569251at2759"/>
<dbReference type="InParanoid" id="Q5KQA0"/>
<reference evidence="2 3" key="1">
    <citation type="journal article" date="2005" name="Science">
        <title>The genome of the basidiomycetous yeast and human pathogen Cryptococcus neoformans.</title>
        <authorList>
            <person name="Loftus B.J."/>
            <person name="Fung E."/>
            <person name="Roncaglia P."/>
            <person name="Rowley D."/>
            <person name="Amedeo P."/>
            <person name="Bruno D."/>
            <person name="Vamathevan J."/>
            <person name="Miranda M."/>
            <person name="Anderson I.J."/>
            <person name="Fraser J.A."/>
            <person name="Allen J.E."/>
            <person name="Bosdet I.E."/>
            <person name="Brent M.R."/>
            <person name="Chiu R."/>
            <person name="Doering T.L."/>
            <person name="Donlin M.J."/>
            <person name="D'Souza C.A."/>
            <person name="Fox D.S."/>
            <person name="Grinberg V."/>
            <person name="Fu J."/>
            <person name="Fukushima M."/>
            <person name="Haas B.J."/>
            <person name="Huang J.C."/>
            <person name="Janbon G."/>
            <person name="Jones S.J."/>
            <person name="Koo H.L."/>
            <person name="Krzywinski M.I."/>
            <person name="Kwon-Chung J.K."/>
            <person name="Lengeler K.B."/>
            <person name="Maiti R."/>
            <person name="Marra M.A."/>
            <person name="Marra R.E."/>
            <person name="Mathewson C.A."/>
            <person name="Mitchell T.G."/>
            <person name="Pertea M."/>
            <person name="Riggs F.R."/>
            <person name="Salzberg S.L."/>
            <person name="Schein J.E."/>
            <person name="Shvartsbeyn A."/>
            <person name="Shin H."/>
            <person name="Shumway M."/>
            <person name="Specht C.A."/>
            <person name="Suh B.B."/>
            <person name="Tenney A."/>
            <person name="Utterback T.R."/>
            <person name="Wickes B.L."/>
            <person name="Wortman J.R."/>
            <person name="Wye N.H."/>
            <person name="Kronstad J.W."/>
            <person name="Lodge J.K."/>
            <person name="Heitman J."/>
            <person name="Davis R.W."/>
            <person name="Fraser C.M."/>
            <person name="Hyman R.W."/>
        </authorList>
    </citation>
    <scope>NUCLEOTIDE SEQUENCE [LARGE SCALE GENOMIC DNA]</scope>
    <source>
        <strain evidence="3">JEC21 / ATCC MYA-565</strain>
    </source>
</reference>
<sequence length="273" mass="30227">MKTYPLALDLWDSGSSVIIRSATGTRIASFPLDFISRGGDNSWSYVLYVIGQLIIPESSRTGIIKDEHGRVLEPNESPSAGVFFFSQVADPDPQLAQTDVSFSSGPEYFSSIKAPNPEGSISTRSDSKRSSVNQSRFYISLIARDGTCVVSGAHWESCTASHIVPASRPDIYDCFYGDGGGLPMFRPSAGLLLRDDLHHAFDRLMFSFYQKDGVLYVHCFSMAFQGASEYHGKAIPPNWFRAASRDLPDPVLVEWHYSQCLKARIRGFSVDML</sequence>
<gene>
    <name evidence="2" type="ordered locus">CNA00010</name>
</gene>
<protein>
    <submittedName>
        <fullName evidence="2">Expressed protein</fullName>
    </submittedName>
</protein>
<feature type="domain" description="HNH nuclease" evidence="1">
    <location>
        <begin position="148"/>
        <end position="208"/>
    </location>
</feature>
<dbReference type="STRING" id="214684.Q5KQA0"/>
<accession>Q5KQA0</accession>
<dbReference type="InterPro" id="IPR003615">
    <property type="entry name" value="HNH_nuc"/>
</dbReference>
<evidence type="ECO:0000313" key="3">
    <source>
        <dbReference type="Proteomes" id="UP000002149"/>
    </source>
</evidence>
<proteinExistence type="predicted"/>
<organism evidence="2 3">
    <name type="scientific">Cryptococcus deneoformans (strain JEC21 / ATCC MYA-565)</name>
    <name type="common">Cryptococcus neoformans var. neoformans serotype D</name>
    <dbReference type="NCBI Taxonomy" id="214684"/>
    <lineage>
        <taxon>Eukaryota</taxon>
        <taxon>Fungi</taxon>
        <taxon>Dikarya</taxon>
        <taxon>Basidiomycota</taxon>
        <taxon>Agaricomycotina</taxon>
        <taxon>Tremellomycetes</taxon>
        <taxon>Tremellales</taxon>
        <taxon>Cryptococcaceae</taxon>
        <taxon>Cryptococcus</taxon>
        <taxon>Cryptococcus neoformans species complex</taxon>
    </lineage>
</organism>
<dbReference type="RefSeq" id="XP_024512088.1">
    <property type="nucleotide sequence ID" value="XM_024656125.1"/>
</dbReference>
<dbReference type="AlphaFoldDB" id="Q5KQA0"/>
<name>Q5KQA0_CRYD1</name>
<dbReference type="KEGG" id="cne:CNA00010"/>
<dbReference type="GeneID" id="3253454"/>
<dbReference type="HOGENOM" id="CLU_071089_0_0_1"/>
<keyword evidence="3" id="KW-1185">Reference proteome</keyword>
<dbReference type="VEuPathDB" id="FungiDB:CNA00010"/>